<feature type="transmembrane region" description="Helical" evidence="10">
    <location>
        <begin position="257"/>
        <end position="278"/>
    </location>
</feature>
<evidence type="ECO:0000256" key="8">
    <source>
        <dbReference type="ARBA" id="ARBA00023224"/>
    </source>
</evidence>
<dbReference type="Pfam" id="PF00001">
    <property type="entry name" value="7tm_1"/>
    <property type="match status" value="1"/>
</dbReference>
<dbReference type="GO" id="GO:0005886">
    <property type="term" value="C:plasma membrane"/>
    <property type="evidence" value="ECO:0007669"/>
    <property type="project" value="TreeGrafter"/>
</dbReference>
<dbReference type="PROSITE" id="PS50262">
    <property type="entry name" value="G_PROTEIN_RECEP_F1_2"/>
    <property type="match status" value="1"/>
</dbReference>
<dbReference type="PRINTS" id="PR00237">
    <property type="entry name" value="GPCRRHODOPSN"/>
</dbReference>
<dbReference type="RefSeq" id="XP_031435350.1">
    <property type="nucleotide sequence ID" value="XM_031579490.2"/>
</dbReference>
<dbReference type="Gene3D" id="1.20.1070.10">
    <property type="entry name" value="Rhodopsin 7-helix transmembrane proteins"/>
    <property type="match status" value="2"/>
</dbReference>
<evidence type="ECO:0000256" key="2">
    <source>
        <dbReference type="ARBA" id="ARBA00022692"/>
    </source>
</evidence>
<dbReference type="SUPFAM" id="SSF81321">
    <property type="entry name" value="Family A G protein-coupled receptor-like"/>
    <property type="match status" value="1"/>
</dbReference>
<keyword evidence="5 10" id="KW-0472">Membrane</keyword>
<dbReference type="PANTHER" id="PTHR24232">
    <property type="entry name" value="G-PROTEIN COUPLED RECEPTOR"/>
    <property type="match status" value="1"/>
</dbReference>
<evidence type="ECO:0000259" key="11">
    <source>
        <dbReference type="PROSITE" id="PS50262"/>
    </source>
</evidence>
<evidence type="ECO:0000256" key="3">
    <source>
        <dbReference type="ARBA" id="ARBA00022989"/>
    </source>
</evidence>
<feature type="transmembrane region" description="Helical" evidence="10">
    <location>
        <begin position="114"/>
        <end position="134"/>
    </location>
</feature>
<dbReference type="InterPro" id="IPR017452">
    <property type="entry name" value="GPCR_Rhodpsn_7TM"/>
</dbReference>
<evidence type="ECO:0000313" key="12">
    <source>
        <dbReference type="Proteomes" id="UP000515152"/>
    </source>
</evidence>
<dbReference type="GO" id="GO:0004930">
    <property type="term" value="F:G protein-coupled receptor activity"/>
    <property type="evidence" value="ECO:0007669"/>
    <property type="project" value="UniProtKB-KW"/>
</dbReference>
<keyword evidence="3 10" id="KW-1133">Transmembrane helix</keyword>
<evidence type="ECO:0000256" key="4">
    <source>
        <dbReference type="ARBA" id="ARBA00023040"/>
    </source>
</evidence>
<dbReference type="OrthoDB" id="5961704at2759"/>
<accession>A0A6P8GKC4</accession>
<name>A0A6P8GKC4_CLUHA</name>
<feature type="transmembrane region" description="Helical" evidence="10">
    <location>
        <begin position="182"/>
        <end position="203"/>
    </location>
</feature>
<evidence type="ECO:0000256" key="7">
    <source>
        <dbReference type="ARBA" id="ARBA00023180"/>
    </source>
</evidence>
<evidence type="ECO:0000256" key="6">
    <source>
        <dbReference type="ARBA" id="ARBA00023170"/>
    </source>
</evidence>
<feature type="transmembrane region" description="Helical" evidence="10">
    <location>
        <begin position="42"/>
        <end position="69"/>
    </location>
</feature>
<dbReference type="InterPro" id="IPR000276">
    <property type="entry name" value="GPCR_Rhodpsn"/>
</dbReference>
<feature type="transmembrane region" description="Helical" evidence="10">
    <location>
        <begin position="81"/>
        <end position="102"/>
    </location>
</feature>
<keyword evidence="8 9" id="KW-0807">Transducer</keyword>
<keyword evidence="4 9" id="KW-0297">G-protein coupled receptor</keyword>
<dbReference type="GO" id="GO:0007200">
    <property type="term" value="P:phospholipase C-activating G protein-coupled receptor signaling pathway"/>
    <property type="evidence" value="ECO:0007669"/>
    <property type="project" value="TreeGrafter"/>
</dbReference>
<dbReference type="RefSeq" id="XP_031435349.1">
    <property type="nucleotide sequence ID" value="XM_031579489.2"/>
</dbReference>
<gene>
    <name evidence="13 14" type="primary">LOC116223317</name>
</gene>
<organism evidence="12 14">
    <name type="scientific">Clupea harengus</name>
    <name type="common">Atlantic herring</name>
    <dbReference type="NCBI Taxonomy" id="7950"/>
    <lineage>
        <taxon>Eukaryota</taxon>
        <taxon>Metazoa</taxon>
        <taxon>Chordata</taxon>
        <taxon>Craniata</taxon>
        <taxon>Vertebrata</taxon>
        <taxon>Euteleostomi</taxon>
        <taxon>Actinopterygii</taxon>
        <taxon>Neopterygii</taxon>
        <taxon>Teleostei</taxon>
        <taxon>Clupei</taxon>
        <taxon>Clupeiformes</taxon>
        <taxon>Clupeoidei</taxon>
        <taxon>Clupeidae</taxon>
        <taxon>Clupea</taxon>
    </lineage>
</organism>
<protein>
    <submittedName>
        <fullName evidence="13 14">G-protein coupled receptor 4-like</fullName>
    </submittedName>
</protein>
<proteinExistence type="inferred from homology"/>
<dbReference type="GeneID" id="116223317"/>
<evidence type="ECO:0000313" key="14">
    <source>
        <dbReference type="RefSeq" id="XP_031435350.1"/>
    </source>
</evidence>
<feature type="domain" description="G-protein coupled receptors family 1 profile" evidence="11">
    <location>
        <begin position="60"/>
        <end position="276"/>
    </location>
</feature>
<evidence type="ECO:0000256" key="5">
    <source>
        <dbReference type="ARBA" id="ARBA00023136"/>
    </source>
</evidence>
<dbReference type="GeneTree" id="ENSGT00940000164014"/>
<keyword evidence="12" id="KW-1185">Reference proteome</keyword>
<dbReference type="GO" id="GO:0035025">
    <property type="term" value="P:positive regulation of Rho protein signal transduction"/>
    <property type="evidence" value="ECO:0007669"/>
    <property type="project" value="TreeGrafter"/>
</dbReference>
<keyword evidence="6 9" id="KW-0675">Receptor</keyword>
<sequence>MHSSGHSWESLLQTKSPTEMEELHNQTPEYNNTGPTVILDHFYNIALIVHCLIFAVALPVISMAIYGLLSQVETNYVAPVYVINLLISDLIQISARMILGVLRKMHLLKDMFTFKLIYMFGVGLNICFMVCISAERYAMIAHPVRYRNMRNMRTSVFVSVAVCILSVTLTTTSIYLLEVVLVVLLLPYPLVVFFFMGTWKALSRTSVPRNDQRQIMAILGLVLCIYTILFLPYIVWLIIVDIKLSSVNIDHTSSLKWRIFCGILVALNPLFDSLLYVLMRKDAKYIFSALFCCFYKRREENTDPTNVTEAQV</sequence>
<dbReference type="PANTHER" id="PTHR24232:SF85">
    <property type="entry name" value="G-PROTEIN COUPLED RECEPTOR 4"/>
    <property type="match status" value="1"/>
</dbReference>
<keyword evidence="2 9" id="KW-0812">Transmembrane</keyword>
<comment type="similarity">
    <text evidence="9">Belongs to the G-protein coupled receptor 1 family.</text>
</comment>
<dbReference type="KEGG" id="char:116223317"/>
<dbReference type="PROSITE" id="PS00237">
    <property type="entry name" value="G_PROTEIN_RECEP_F1_1"/>
    <property type="match status" value="1"/>
</dbReference>
<evidence type="ECO:0000313" key="13">
    <source>
        <dbReference type="RefSeq" id="XP_031435349.1"/>
    </source>
</evidence>
<evidence type="ECO:0000256" key="10">
    <source>
        <dbReference type="SAM" id="Phobius"/>
    </source>
</evidence>
<reference evidence="13 14" key="1">
    <citation type="submission" date="2025-04" db="UniProtKB">
        <authorList>
            <consortium name="RefSeq"/>
        </authorList>
    </citation>
    <scope>IDENTIFICATION</scope>
</reference>
<feature type="transmembrane region" description="Helical" evidence="10">
    <location>
        <begin position="215"/>
        <end position="237"/>
    </location>
</feature>
<comment type="subcellular location">
    <subcellularLocation>
        <location evidence="1">Membrane</location>
        <topology evidence="1">Multi-pass membrane protein</topology>
    </subcellularLocation>
</comment>
<feature type="transmembrane region" description="Helical" evidence="10">
    <location>
        <begin position="155"/>
        <end position="176"/>
    </location>
</feature>
<dbReference type="AlphaFoldDB" id="A0A6P8GKC4"/>
<evidence type="ECO:0000256" key="1">
    <source>
        <dbReference type="ARBA" id="ARBA00004141"/>
    </source>
</evidence>
<evidence type="ECO:0000256" key="9">
    <source>
        <dbReference type="RuleBase" id="RU000688"/>
    </source>
</evidence>
<keyword evidence="7" id="KW-0325">Glycoprotein</keyword>
<dbReference type="Proteomes" id="UP000515152">
    <property type="component" value="Chromosome 13"/>
</dbReference>